<comment type="caution">
    <text evidence="2">The sequence shown here is derived from an EMBL/GenBank/DDBJ whole genome shotgun (WGS) entry which is preliminary data.</text>
</comment>
<feature type="domain" description="Outer membrane protein beta-barrel" evidence="1">
    <location>
        <begin position="21"/>
        <end position="177"/>
    </location>
</feature>
<organism evidence="2 3">
    <name type="scientific">Emticicia aquatilis</name>
    <dbReference type="NCBI Taxonomy" id="1537369"/>
    <lineage>
        <taxon>Bacteria</taxon>
        <taxon>Pseudomonadati</taxon>
        <taxon>Bacteroidota</taxon>
        <taxon>Cytophagia</taxon>
        <taxon>Cytophagales</taxon>
        <taxon>Leadbetterellaceae</taxon>
        <taxon>Emticicia</taxon>
    </lineage>
</organism>
<dbReference type="InterPro" id="IPR025665">
    <property type="entry name" value="Beta-barrel_OMP_2"/>
</dbReference>
<sequence length="202" mass="21916">MTKKIVFALTVILINVKLVSAQTLSIGPMVGVNVSTIVADPTTKYLPGLSIGGFANYSIDSHWGLSGKLLYSQLGDKSKTIDNHTRLHYIQLPVTGVYYFGNEGQKFRPKVFAGLYAGALLQANNGNGDVVIQSDGSKAYNDFDFGGLAGLGFNYRLKSRTWLNVDAGFNRGFTDITKTSNTNYNNLAFNLNVGVSFPISKN</sequence>
<proteinExistence type="predicted"/>
<dbReference type="Proteomes" id="UP000609064">
    <property type="component" value="Unassembled WGS sequence"/>
</dbReference>
<accession>A0A917DRC4</accession>
<protein>
    <recommendedName>
        <fullName evidence="1">Outer membrane protein beta-barrel domain-containing protein</fullName>
    </recommendedName>
</protein>
<dbReference type="AlphaFoldDB" id="A0A917DRC4"/>
<dbReference type="Pfam" id="PF13568">
    <property type="entry name" value="OMP_b-brl_2"/>
    <property type="match status" value="1"/>
</dbReference>
<keyword evidence="3" id="KW-1185">Reference proteome</keyword>
<evidence type="ECO:0000259" key="1">
    <source>
        <dbReference type="Pfam" id="PF13568"/>
    </source>
</evidence>
<dbReference type="InterPro" id="IPR011250">
    <property type="entry name" value="OMP/PagP_B-barrel"/>
</dbReference>
<dbReference type="EMBL" id="BMKK01000004">
    <property type="protein sequence ID" value="GGD59301.1"/>
    <property type="molecule type" value="Genomic_DNA"/>
</dbReference>
<dbReference type="SUPFAM" id="SSF56925">
    <property type="entry name" value="OMPA-like"/>
    <property type="match status" value="1"/>
</dbReference>
<name>A0A917DRC4_9BACT</name>
<reference evidence="2" key="1">
    <citation type="journal article" date="2014" name="Int. J. Syst. Evol. Microbiol.">
        <title>Complete genome sequence of Corynebacterium casei LMG S-19264T (=DSM 44701T), isolated from a smear-ripened cheese.</title>
        <authorList>
            <consortium name="US DOE Joint Genome Institute (JGI-PGF)"/>
            <person name="Walter F."/>
            <person name="Albersmeier A."/>
            <person name="Kalinowski J."/>
            <person name="Ruckert C."/>
        </authorList>
    </citation>
    <scope>NUCLEOTIDE SEQUENCE</scope>
    <source>
        <strain evidence="2">CGMCC 1.15958</strain>
    </source>
</reference>
<gene>
    <name evidence="2" type="ORF">GCM10011514_24060</name>
</gene>
<evidence type="ECO:0000313" key="3">
    <source>
        <dbReference type="Proteomes" id="UP000609064"/>
    </source>
</evidence>
<evidence type="ECO:0000313" key="2">
    <source>
        <dbReference type="EMBL" id="GGD59301.1"/>
    </source>
</evidence>
<dbReference type="RefSeq" id="WP_188766331.1">
    <property type="nucleotide sequence ID" value="NZ_BMKK01000004.1"/>
</dbReference>
<dbReference type="Gene3D" id="2.40.160.20">
    <property type="match status" value="1"/>
</dbReference>
<reference evidence="2" key="2">
    <citation type="submission" date="2020-09" db="EMBL/GenBank/DDBJ databases">
        <authorList>
            <person name="Sun Q."/>
            <person name="Zhou Y."/>
        </authorList>
    </citation>
    <scope>NUCLEOTIDE SEQUENCE</scope>
    <source>
        <strain evidence="2">CGMCC 1.15958</strain>
    </source>
</reference>